<keyword evidence="10" id="KW-1185">Reference proteome</keyword>
<gene>
    <name evidence="9" type="ORF">TRFO_12165</name>
</gene>
<organism evidence="9 10">
    <name type="scientific">Tritrichomonas foetus</name>
    <dbReference type="NCBI Taxonomy" id="1144522"/>
    <lineage>
        <taxon>Eukaryota</taxon>
        <taxon>Metamonada</taxon>
        <taxon>Parabasalia</taxon>
        <taxon>Tritrichomonadida</taxon>
        <taxon>Tritrichomonadidae</taxon>
        <taxon>Tritrichomonas</taxon>
    </lineage>
</organism>
<evidence type="ECO:0000313" key="9">
    <source>
        <dbReference type="EMBL" id="OHS92975.1"/>
    </source>
</evidence>
<keyword evidence="5 8" id="KW-0175">Coiled coil</keyword>
<evidence type="ECO:0000256" key="7">
    <source>
        <dbReference type="ARBA" id="ARBA00026004"/>
    </source>
</evidence>
<dbReference type="RefSeq" id="XP_068346112.1">
    <property type="nucleotide sequence ID" value="XM_068496472.1"/>
</dbReference>
<evidence type="ECO:0000256" key="6">
    <source>
        <dbReference type="ARBA" id="ARBA00024898"/>
    </source>
</evidence>
<dbReference type="EMBL" id="MLAK01001448">
    <property type="protein sequence ID" value="OHS92975.1"/>
    <property type="molecule type" value="Genomic_DNA"/>
</dbReference>
<dbReference type="PANTHER" id="PTHR21635">
    <property type="entry name" value="LEUCINE ZIPPER TRANSCRIPTION FACTOR LIKE"/>
    <property type="match status" value="1"/>
</dbReference>
<sequence length="202" mass="23244">MSNQFSNLNNIHVQQFIDYLKFELRNRKEIEEEVTEELQDLLESRITASDTYTGQEVIDALEDIPDLVESTMDRQLEHVRDVTMVLIKNVFAQAKVHNTEIHLSVAQLEDETMLKNSHAFCNSLIKNPEEVLAAAPKAQGQILSRKPKVDTSSNDELEKLRQENAKLRAEIQAGLDEFPQYAKLKQMINEREIEIRGVKARL</sequence>
<name>A0A1J4J4A4_9EUKA</name>
<dbReference type="InterPro" id="IPR026157">
    <property type="entry name" value="LZTFL1"/>
</dbReference>
<comment type="function">
    <text evidence="6">Regulates ciliary localization of the BBSome complex. Together with the BBSome complex, controls SMO ciliary trafficking and contributes to the sonic hedgehog (SHH) pathway regulation. May play a role in neurite outgrowth. May have tumor suppressor function.</text>
</comment>
<evidence type="ECO:0000256" key="8">
    <source>
        <dbReference type="SAM" id="Coils"/>
    </source>
</evidence>
<dbReference type="Pfam" id="PF15294">
    <property type="entry name" value="Leu_zip"/>
    <property type="match status" value="1"/>
</dbReference>
<proteinExistence type="inferred from homology"/>
<evidence type="ECO:0000256" key="4">
    <source>
        <dbReference type="ARBA" id="ARBA00022490"/>
    </source>
</evidence>
<evidence type="ECO:0000256" key="2">
    <source>
        <dbReference type="ARBA" id="ARBA00008868"/>
    </source>
</evidence>
<dbReference type="GO" id="GO:0005737">
    <property type="term" value="C:cytoplasm"/>
    <property type="evidence" value="ECO:0007669"/>
    <property type="project" value="UniProtKB-SubCell"/>
</dbReference>
<evidence type="ECO:0000313" key="10">
    <source>
        <dbReference type="Proteomes" id="UP000179807"/>
    </source>
</evidence>
<evidence type="ECO:0000256" key="5">
    <source>
        <dbReference type="ARBA" id="ARBA00023054"/>
    </source>
</evidence>
<accession>A0A1J4J4A4</accession>
<feature type="coiled-coil region" evidence="8">
    <location>
        <begin position="150"/>
        <end position="177"/>
    </location>
</feature>
<comment type="subunit">
    <text evidence="7">Self-associates. Interacts with BBS9; the interaction mediates the association of LZTL1 with the BBsome complex and regulates BBSome ciliary trafficking.</text>
</comment>
<reference evidence="9" key="1">
    <citation type="submission" date="2016-10" db="EMBL/GenBank/DDBJ databases">
        <authorList>
            <person name="Benchimol M."/>
            <person name="Almeida L.G."/>
            <person name="Vasconcelos A.T."/>
            <person name="Perreira-Neves A."/>
            <person name="Rosa I.A."/>
            <person name="Tasca T."/>
            <person name="Bogo M.R."/>
            <person name="de Souza W."/>
        </authorList>
    </citation>
    <scope>NUCLEOTIDE SEQUENCE [LARGE SCALE GENOMIC DNA]</scope>
    <source>
        <strain evidence="9">K</strain>
    </source>
</reference>
<comment type="similarity">
    <text evidence="2">Belongs to the LZTFL1 family.</text>
</comment>
<dbReference type="GeneID" id="94831176"/>
<keyword evidence="4" id="KW-0963">Cytoplasm</keyword>
<protein>
    <recommendedName>
        <fullName evidence="3">Leucine zipper transcription factor-like protein 1</fullName>
    </recommendedName>
</protein>
<dbReference type="AlphaFoldDB" id="A0A1J4J4A4"/>
<comment type="subcellular location">
    <subcellularLocation>
        <location evidence="1">Cytoplasm</location>
    </subcellularLocation>
</comment>
<dbReference type="GO" id="GO:1903565">
    <property type="term" value="P:negative regulation of protein localization to cilium"/>
    <property type="evidence" value="ECO:0007669"/>
    <property type="project" value="TreeGrafter"/>
</dbReference>
<dbReference type="Proteomes" id="UP000179807">
    <property type="component" value="Unassembled WGS sequence"/>
</dbReference>
<dbReference type="VEuPathDB" id="TrichDB:TRFO_12165"/>
<comment type="caution">
    <text evidence="9">The sequence shown here is derived from an EMBL/GenBank/DDBJ whole genome shotgun (WGS) entry which is preliminary data.</text>
</comment>
<dbReference type="PANTHER" id="PTHR21635:SF0">
    <property type="entry name" value="LEUCINE ZIPPER TRANSCRIPTION FACTOR-LIKE PROTEIN 1"/>
    <property type="match status" value="1"/>
</dbReference>
<evidence type="ECO:0000256" key="3">
    <source>
        <dbReference type="ARBA" id="ARBA00018920"/>
    </source>
</evidence>
<evidence type="ECO:0000256" key="1">
    <source>
        <dbReference type="ARBA" id="ARBA00004496"/>
    </source>
</evidence>
<dbReference type="OrthoDB" id="10263031at2759"/>